<dbReference type="EMBL" id="FONR01000021">
    <property type="protein sequence ID" value="SFG47207.1"/>
    <property type="molecule type" value="Genomic_DNA"/>
</dbReference>
<dbReference type="Proteomes" id="UP000181942">
    <property type="component" value="Unassembled WGS sequence"/>
</dbReference>
<evidence type="ECO:0000256" key="1">
    <source>
        <dbReference type="SAM" id="MobiDB-lite"/>
    </source>
</evidence>
<accession>A0A1I2S8I5</accession>
<gene>
    <name evidence="3" type="ORF">SAMN02787118_12189</name>
</gene>
<evidence type="ECO:0000313" key="3">
    <source>
        <dbReference type="EMBL" id="SFG47207.1"/>
    </source>
</evidence>
<name>A0A1I2S8I5_9ACTN</name>
<organism evidence="3 4">
    <name type="scientific">Streptomyces mirabilis</name>
    <dbReference type="NCBI Taxonomy" id="68239"/>
    <lineage>
        <taxon>Bacteria</taxon>
        <taxon>Bacillati</taxon>
        <taxon>Actinomycetota</taxon>
        <taxon>Actinomycetes</taxon>
        <taxon>Kitasatosporales</taxon>
        <taxon>Streptomycetaceae</taxon>
        <taxon>Streptomyces</taxon>
    </lineage>
</organism>
<keyword evidence="2" id="KW-1133">Transmembrane helix</keyword>
<dbReference type="AlphaFoldDB" id="A0A1I2S8I5"/>
<keyword evidence="2" id="KW-0812">Transmembrane</keyword>
<feature type="transmembrane region" description="Helical" evidence="2">
    <location>
        <begin position="57"/>
        <end position="88"/>
    </location>
</feature>
<evidence type="ECO:0000256" key="2">
    <source>
        <dbReference type="SAM" id="Phobius"/>
    </source>
</evidence>
<feature type="region of interest" description="Disordered" evidence="1">
    <location>
        <begin position="1"/>
        <end position="48"/>
    </location>
</feature>
<sequence length="116" mass="12238">MMSATGTSKAGPGSVRGAKSALNSIRGVTKGTPKSRERYELSSPQTRRPRTKWGTRIFATIWGVAGAEAPTLSAVVFVVAFEVVVMAVSPQSSMKPRTYASIVPAQVILSPSGRSE</sequence>
<proteinExistence type="predicted"/>
<evidence type="ECO:0000313" key="4">
    <source>
        <dbReference type="Proteomes" id="UP000181942"/>
    </source>
</evidence>
<protein>
    <submittedName>
        <fullName evidence="3">Uncharacterized protein</fullName>
    </submittedName>
</protein>
<reference evidence="3 4" key="1">
    <citation type="submission" date="2016-10" db="EMBL/GenBank/DDBJ databases">
        <authorList>
            <person name="de Groot N.N."/>
        </authorList>
    </citation>
    <scope>NUCLEOTIDE SEQUENCE [LARGE SCALE GENOMIC DNA]</scope>
    <source>
        <strain evidence="3 4">OK461</strain>
    </source>
</reference>
<keyword evidence="2" id="KW-0472">Membrane</keyword>